<dbReference type="InterPro" id="IPR050909">
    <property type="entry name" value="Bact_Autotransporter_VF"/>
</dbReference>
<dbReference type="Gene3D" id="2.160.20.10">
    <property type="entry name" value="Single-stranded right-handed beta-helix, Pectin lyase-like"/>
    <property type="match status" value="1"/>
</dbReference>
<feature type="chain" id="PRO_5042042042" evidence="4">
    <location>
        <begin position="41"/>
        <end position="1671"/>
    </location>
</feature>
<evidence type="ECO:0000256" key="3">
    <source>
        <dbReference type="ARBA" id="ARBA00022729"/>
    </source>
</evidence>
<accession>A0AAE6TVB5</accession>
<dbReference type="Pfam" id="PF05860">
    <property type="entry name" value="TPS"/>
    <property type="match status" value="1"/>
</dbReference>
<name>A0AAE6TVB5_PARPN</name>
<dbReference type="EMBL" id="CP044426">
    <property type="protein sequence ID" value="QFG38232.1"/>
    <property type="molecule type" value="Genomic_DNA"/>
</dbReference>
<evidence type="ECO:0000259" key="5">
    <source>
        <dbReference type="SMART" id="SM00912"/>
    </source>
</evidence>
<gene>
    <name evidence="6" type="ORF">ESD82_19530</name>
</gene>
<dbReference type="PANTHER" id="PTHR12338:SF8">
    <property type="entry name" value="HEME_HEMOPEXIN-BINDING PROTEIN"/>
    <property type="match status" value="1"/>
</dbReference>
<dbReference type="InterPro" id="IPR012334">
    <property type="entry name" value="Pectin_lyas_fold"/>
</dbReference>
<evidence type="ECO:0000313" key="7">
    <source>
        <dbReference type="Proteomes" id="UP000326453"/>
    </source>
</evidence>
<dbReference type="SUPFAM" id="SSF51126">
    <property type="entry name" value="Pectin lyase-like"/>
    <property type="match status" value="1"/>
</dbReference>
<dbReference type="Proteomes" id="UP000326453">
    <property type="component" value="Chromosome 1"/>
</dbReference>
<comment type="subcellular location">
    <subcellularLocation>
        <location evidence="1">Secreted</location>
    </subcellularLocation>
</comment>
<evidence type="ECO:0000313" key="6">
    <source>
        <dbReference type="EMBL" id="QFG38232.1"/>
    </source>
</evidence>
<evidence type="ECO:0000256" key="4">
    <source>
        <dbReference type="SAM" id="SignalP"/>
    </source>
</evidence>
<reference evidence="6 7" key="1">
    <citation type="submission" date="2019-01" db="EMBL/GenBank/DDBJ databases">
        <title>Complete Genome Sequence and Annotation of the Paracoccus pantotrophus type strain DSM 2944.</title>
        <authorList>
            <person name="Bockwoldt J.A."/>
            <person name="Zimmermann M."/>
            <person name="Tiso T."/>
            <person name="Blank L.M."/>
        </authorList>
    </citation>
    <scope>NUCLEOTIDE SEQUENCE [LARGE SCALE GENOMIC DNA]</scope>
    <source>
        <strain evidence="6 7">DSM 2944</strain>
    </source>
</reference>
<dbReference type="Gene3D" id="2.160.20.110">
    <property type="match status" value="2"/>
</dbReference>
<keyword evidence="3 4" id="KW-0732">Signal</keyword>
<sequence length="1671" mass="167290">MARKIPRVSRSSARTGSNPGRRLWAALLMCSALVPGPLAAQTLPSGPNVVGGSASVSTPNPGAMRVDQLSDRAIIDWTSFSIGAGGSVRVHQPGRDAALLNRVTGDSPTRIDGFLGANGQVFVVNRNGILVGREGRIATAGFVGSTLDISNEDFTAGRLRFSGDRPGRVENRGRIDIIPGGYAALLGGRVANSGTIRVPLGTVGLGAGRRAVLNLSGDNFLSVALPPAEDGEAMALVEQHGRISADGGVIEIEAATARHAARHAINLSGVTEARTVSGRSGRVVLGGGDGGRVRVAGRVDASGGRRAAAPITAERPAARPERGGSITVTGAEIALEGAVLDASGTGGGGLIRVGGDYRGTGDLPRARRTTLDAGTRLLADGIGHADGGRIIVWSDDHTRFAGGVSVRGGAEGGDGGFAEISSRGELAIRSSGVRVSAPRGRPGTALFDPQNLRIVDEETYDPDDPTHVLVTDIYGMLLDAGHYILSTEGEGDDAGDLVVDTPMTLTFAAGAASHLDLRADNDLLVNAAMSWSGPGQLSLTAGAGLTTLGGLSWSGATALNLTAGESIALAAPVQGPAGMLNLQAPLVTAGAGVSVDSFRLNGASQWRQVAATLPGFAARDFALSDTAGFLRATGGAGTAASRYVITDVYGLQGIGSAGFAGAHYALGADIGAAGTAGWNLGAGFRPIGSRGTPFSGSLDGATAAGGRHAISGLAQVVSSGPGGLFGTIAGATIRNLRLLDIDLDAQQGFAAVAGGLVGETQAGEAPNVIENVLVTGRIAAEMGEDSVSSASFGGLAGLFGDGRITDAESRVALALSGQADGWGDVVMAGGLVGQSLGGMTVTGSRYAGSIESGFDGSEDNSEGFAPASRLGGLVGLTQEGDSIADSTAAAEITQTGSGNWIIGGLVGENAADLSGVSATGTLTLTQEGAETIRLLSLGGLAGTSSGAVSDAWSDVAMDLDTAGYVRAGGLVGVNQGTIGAAYALGGLGLALSGLPEGDSIAEIGGLAGVNEGEIADAFADNAINISGNALAAAGGLVGWNLGTITRARASGSLLVALDGTEALDGPRSALGGLAGWNDGSIADAYALAPVTYSGNLPATIGGLVGSNAGSVARSHAAGRISSTAAPGLLRLGGLVGANDEGEGTGSTTASFWDREASGQQQSAGGTGLTTAQLQDTAGFMARAAGWSFTTTWAPGGDGAYPQLYSIDPVLWAEPAPLSATYGDALPTPGGTVHGLGRYLFGDQPAVAGIFSLPAGVRNAGTYPVQTAGSVTSADGTGYRIVASAASLTINRALLTVSANDLSKTYGEERRLSVGDATATGLRYDDRLAALDLASEGEAAGAWVAGSPYVITAGGARIDGADGDATGNYIITYAEGALEVFRRAITIGARDAAARFGTAPVLDWALIAGSLAQGDAITDVLLASDATVTSPPGAYGITASDARMLAGAEANYAITYAPGTLQIVSPGTARGLPVPQNTLPGTELPNPTDGPVPFPIAAAGAASVLPDGLPPLTSGPQDDGLTRLAALSDEVSQMIDACSQHEGQAEDMLACLSRALDRYSSALDELSAELPPSMQTVSAILRQASAEIGAARSRAMDRLATAGSEAERRAIRRDALREASQAIAGARAEIVKQIELLRVEDPELARAHARQEGLILATVEKADAVLVRAVGL</sequence>
<dbReference type="GO" id="GO:0005576">
    <property type="term" value="C:extracellular region"/>
    <property type="evidence" value="ECO:0007669"/>
    <property type="project" value="UniProtKB-SubCell"/>
</dbReference>
<feature type="domain" description="Filamentous haemagglutinin FhaB/tRNA nuclease CdiA-like TPS" evidence="5">
    <location>
        <begin position="40"/>
        <end position="153"/>
    </location>
</feature>
<dbReference type="InterPro" id="IPR041286">
    <property type="entry name" value="MBG_2"/>
</dbReference>
<dbReference type="InterPro" id="IPR008638">
    <property type="entry name" value="FhaB/CdiA-like_TPS"/>
</dbReference>
<keyword evidence="2" id="KW-0964">Secreted</keyword>
<evidence type="ECO:0000256" key="2">
    <source>
        <dbReference type="ARBA" id="ARBA00022525"/>
    </source>
</evidence>
<evidence type="ECO:0000256" key="1">
    <source>
        <dbReference type="ARBA" id="ARBA00004613"/>
    </source>
</evidence>
<dbReference type="SMART" id="SM00912">
    <property type="entry name" value="Haemagg_act"/>
    <property type="match status" value="1"/>
</dbReference>
<protein>
    <submittedName>
        <fullName evidence="6">Filamentous hemagglutinin N-terminal domain-containing protein</fullName>
    </submittedName>
</protein>
<proteinExistence type="predicted"/>
<dbReference type="PANTHER" id="PTHR12338">
    <property type="entry name" value="AUTOTRANSPORTER"/>
    <property type="match status" value="1"/>
</dbReference>
<dbReference type="Pfam" id="PF18676">
    <property type="entry name" value="MBG_2"/>
    <property type="match status" value="2"/>
</dbReference>
<feature type="signal peptide" evidence="4">
    <location>
        <begin position="1"/>
        <end position="40"/>
    </location>
</feature>
<dbReference type="InterPro" id="IPR011050">
    <property type="entry name" value="Pectin_lyase_fold/virulence"/>
</dbReference>
<dbReference type="NCBIfam" id="TIGR01901">
    <property type="entry name" value="adhes_NPXG"/>
    <property type="match status" value="1"/>
</dbReference>
<dbReference type="KEGG" id="ppan:ESD82_19530"/>
<organism evidence="6 7">
    <name type="scientific">Paracoccus pantotrophus</name>
    <name type="common">Thiosphaera pantotropha</name>
    <dbReference type="NCBI Taxonomy" id="82367"/>
    <lineage>
        <taxon>Bacteria</taxon>
        <taxon>Pseudomonadati</taxon>
        <taxon>Pseudomonadota</taxon>
        <taxon>Alphaproteobacteria</taxon>
        <taxon>Rhodobacterales</taxon>
        <taxon>Paracoccaceae</taxon>
        <taxon>Paracoccus</taxon>
    </lineage>
</organism>